<reference evidence="5" key="1">
    <citation type="submission" date="2018-05" db="EMBL/GenBank/DDBJ databases">
        <title>Luteimonas pekinense sp. nov., isolated from human Meibomian gland secretions, Beijing, China.</title>
        <authorList>
            <person name="Wen T."/>
            <person name="Bai H."/>
            <person name="Lv H."/>
        </authorList>
    </citation>
    <scope>NUCLEOTIDE SEQUENCE [LARGE SCALE GENOMIC DNA]</scope>
    <source>
        <strain evidence="5">83-4</strain>
    </source>
</reference>
<name>A0A344J3V7_9GAMM</name>
<dbReference type="SUPFAM" id="SSF51055">
    <property type="entry name" value="Carbohydrate binding domain"/>
    <property type="match status" value="1"/>
</dbReference>
<evidence type="ECO:0000256" key="2">
    <source>
        <dbReference type="SAM" id="Coils"/>
    </source>
</evidence>
<organism evidence="4 5">
    <name type="scientific">Solilutibacter oculi</name>
    <dbReference type="NCBI Taxonomy" id="2698682"/>
    <lineage>
        <taxon>Bacteria</taxon>
        <taxon>Pseudomonadati</taxon>
        <taxon>Pseudomonadota</taxon>
        <taxon>Gammaproteobacteria</taxon>
        <taxon>Lysobacterales</taxon>
        <taxon>Lysobacteraceae</taxon>
        <taxon>Solilutibacter</taxon>
    </lineage>
</organism>
<evidence type="ECO:0000313" key="5">
    <source>
        <dbReference type="Proteomes" id="UP000251842"/>
    </source>
</evidence>
<feature type="domain" description="Chitin-binding type-3" evidence="3">
    <location>
        <begin position="169"/>
        <end position="212"/>
    </location>
</feature>
<dbReference type="Gene3D" id="2.60.120.260">
    <property type="entry name" value="Galactose-binding domain-like"/>
    <property type="match status" value="1"/>
</dbReference>
<dbReference type="PANTHER" id="PTHR36251:SF2">
    <property type="entry name" value="GIFSY-2 PROPHAGE HOST SPECIFICITY PROTEIN J, PHAGE LAMBDA"/>
    <property type="match status" value="1"/>
</dbReference>
<dbReference type="InterPro" id="IPR053171">
    <property type="entry name" value="Viral_Tip_Attach_Protein"/>
</dbReference>
<protein>
    <recommendedName>
        <fullName evidence="3">Chitin-binding type-3 domain-containing protein</fullName>
    </recommendedName>
</protein>
<dbReference type="PANTHER" id="PTHR36251">
    <property type="entry name" value="FELS-1 PROPHAGE HOST SPECIFICITY PROTEIN-RELATED"/>
    <property type="match status" value="1"/>
</dbReference>
<dbReference type="InterPro" id="IPR003610">
    <property type="entry name" value="CBM5/12"/>
</dbReference>
<dbReference type="GO" id="GO:0005576">
    <property type="term" value="C:extracellular region"/>
    <property type="evidence" value="ECO:0007669"/>
    <property type="project" value="InterPro"/>
</dbReference>
<dbReference type="InterPro" id="IPR036573">
    <property type="entry name" value="CBM_sf_5/12"/>
</dbReference>
<keyword evidence="5" id="KW-1185">Reference proteome</keyword>
<gene>
    <name evidence="4" type="ORF">DCD74_02520</name>
</gene>
<dbReference type="SMART" id="SM00495">
    <property type="entry name" value="ChtBD3"/>
    <property type="match status" value="1"/>
</dbReference>
<dbReference type="AlphaFoldDB" id="A0A344J3V7"/>
<dbReference type="EMBL" id="CP029556">
    <property type="protein sequence ID" value="AXA83717.1"/>
    <property type="molecule type" value="Genomic_DNA"/>
</dbReference>
<evidence type="ECO:0000313" key="4">
    <source>
        <dbReference type="EMBL" id="AXA83717.1"/>
    </source>
</evidence>
<dbReference type="GO" id="GO:0005975">
    <property type="term" value="P:carbohydrate metabolic process"/>
    <property type="evidence" value="ECO:0007669"/>
    <property type="project" value="InterPro"/>
</dbReference>
<sequence>MTERVLLVDIGAGELPAMTPVVPVYASWLPVVAPPAGLAPPTGVVSTPVADGVLLQWTGLGPYEHIRVEIAPAPAGPWTPLAEVHEGTQYLVTLPAGATEARVVRVKAGIDSAPVNLGTVTPNLLTEVTADMLAEAAADATAKANAAKAEATARANALQAQINDVVGTADDWTNANPYPAGDSVRYSGHLYRAKTAVPGNTPPPNETYWQDIGNYASVGEAVAAAVSMGVQNASDIETESSRVDGMLARFPVGTGGLASEAMVADEAAARANADGALSSRTSLIEARMPTGTGSLASEARVIDAENASATRDSAISGRVSGVEARMPTGTDKLANEARVVAAEDASVGRDNALGSRVTTVEARMPAGSGALATSAQVVDEATARANADGALGSRTSVIEARMPTGTDTLANEARVVVAENASVGRDNALGVRTSAIEATVNNPETGVEATAGALEETRARVEKPNPNMLPNPTFAFGFEGWNTWSSNGTTALIGGTSPNDIWGPRAAFPPNSGATMTVSKVLVGLNPGSTYTISFEGENNSNTGLVYVNGVAQDAAGNTAGNWIAPAVIPSGELYNQRRSITFTLPAGADRFYFQLLADNTNNWVAFRRVKLEVGGIATVYSEDGAIHSQAGKLTALTAEVAGKAEGSVVEQVLVDIEALEKSNPNLIPNGAFLKDTNGWALGPGVGRGSDDNGTYIAAGPVSGTSVTGGPSFIVPAAELVMTLSAEVIKFGAAGVAWIDVLGATGEGVAPSYDGPDAGIVAGDFFTRRMVTFTKPAGITVLWPRLIIADTDNLVGATKFKLEVGSRFTGFNDAATVAATVSQTSALNLAVGGVNGAAVSSTSLTYRTGVMEASKVEFLKVGNKVTGYRIGNDGLATNFELVADSIELMTGASTGVTITRNKMDRVFGSAAFYEGDPWGSDSLVMWIGPASTAKSAATKANATMWMDNTGKSGYGGSVIKASNVKTASATTDSDTITATVATFTKDPASTQRKITAEFSFNSNKTANINDGFSEVRYGGSFVVEVSIDGGAWTTIQTAGINGVNGKYGEPGFTPYVSYANGKVVLIHNAGGTTFSYRVRQNSGIMQAVPGGTTTRMIAIEVVEQ</sequence>
<evidence type="ECO:0000259" key="3">
    <source>
        <dbReference type="SMART" id="SM00495"/>
    </source>
</evidence>
<dbReference type="Gene3D" id="2.10.10.20">
    <property type="entry name" value="Carbohydrate-binding module superfamily 5/12"/>
    <property type="match status" value="1"/>
</dbReference>
<accession>A0A344J3V7</accession>
<dbReference type="CDD" id="cd12214">
    <property type="entry name" value="ChiA1_BD"/>
    <property type="match status" value="1"/>
</dbReference>
<dbReference type="Proteomes" id="UP000251842">
    <property type="component" value="Chromosome"/>
</dbReference>
<dbReference type="KEGG" id="lue:DCD74_02520"/>
<evidence type="ECO:0000256" key="1">
    <source>
        <dbReference type="ARBA" id="ARBA00022801"/>
    </source>
</evidence>
<dbReference type="GO" id="GO:0004553">
    <property type="term" value="F:hydrolase activity, hydrolyzing O-glycosyl compounds"/>
    <property type="evidence" value="ECO:0007669"/>
    <property type="project" value="InterPro"/>
</dbReference>
<dbReference type="RefSeq" id="WP_112925933.1">
    <property type="nucleotide sequence ID" value="NZ_CP029556.1"/>
</dbReference>
<keyword evidence="2" id="KW-0175">Coiled coil</keyword>
<feature type="coiled-coil region" evidence="2">
    <location>
        <begin position="130"/>
        <end position="161"/>
    </location>
</feature>
<dbReference type="OrthoDB" id="8641246at2"/>
<proteinExistence type="predicted"/>
<keyword evidence="1" id="KW-0378">Hydrolase</keyword>
<dbReference type="GO" id="GO:0030246">
    <property type="term" value="F:carbohydrate binding"/>
    <property type="evidence" value="ECO:0007669"/>
    <property type="project" value="InterPro"/>
</dbReference>